<evidence type="ECO:0000256" key="6">
    <source>
        <dbReference type="RuleBase" id="RU004182"/>
    </source>
</evidence>
<dbReference type="SUPFAM" id="SSF48173">
    <property type="entry name" value="Cryptochrome/photolyase FAD-binding domain"/>
    <property type="match status" value="1"/>
</dbReference>
<dbReference type="Gene3D" id="1.25.40.80">
    <property type="match status" value="1"/>
</dbReference>
<dbReference type="GO" id="GO:0003677">
    <property type="term" value="F:DNA binding"/>
    <property type="evidence" value="ECO:0007669"/>
    <property type="project" value="TreeGrafter"/>
</dbReference>
<sequence length="185" mass="21110">MRDSGALSTSLSAITLSYPQQYFDAQRFVADEKLAIAQLRHFCQQAVGEYEQQRDFPAIDGTSRLSASLATGGLSPRQCLNRLLAEQPQALEGGRGSVWLNELIWREFYRHLMTYHPALCRYQPFIRWTDRVQWQNNPTHLQAWKTGSTGYPIVDAAMRQLNATGWMHNRLRMITASFFGQGPAD</sequence>
<feature type="binding site" evidence="5">
    <location>
        <position position="99"/>
    </location>
    <ligand>
        <name>FAD</name>
        <dbReference type="ChEBI" id="CHEBI:57692"/>
    </ligand>
</feature>
<dbReference type="AlphaFoldDB" id="A0A7G2INL7"/>
<evidence type="ECO:0000256" key="3">
    <source>
        <dbReference type="ARBA" id="ARBA00022827"/>
    </source>
</evidence>
<dbReference type="GO" id="GO:0071949">
    <property type="term" value="F:FAD binding"/>
    <property type="evidence" value="ECO:0007669"/>
    <property type="project" value="TreeGrafter"/>
</dbReference>
<feature type="binding site" evidence="5">
    <location>
        <begin position="102"/>
        <end position="109"/>
    </location>
    <ligand>
        <name>FAD</name>
        <dbReference type="ChEBI" id="CHEBI:57692"/>
    </ligand>
</feature>
<dbReference type="InterPro" id="IPR018394">
    <property type="entry name" value="DNA_photolyase_1_CS_C"/>
</dbReference>
<keyword evidence="8" id="KW-0456">Lyase</keyword>
<dbReference type="GO" id="GO:0009416">
    <property type="term" value="P:response to light stimulus"/>
    <property type="evidence" value="ECO:0007669"/>
    <property type="project" value="TreeGrafter"/>
</dbReference>
<dbReference type="InterPro" id="IPR002081">
    <property type="entry name" value="Cryptochrome/DNA_photolyase_1"/>
</dbReference>
<evidence type="ECO:0000256" key="1">
    <source>
        <dbReference type="ARBA" id="ARBA00005862"/>
    </source>
</evidence>
<evidence type="ECO:0000313" key="8">
    <source>
        <dbReference type="EMBL" id="CDL38093.1"/>
    </source>
</evidence>
<dbReference type="PANTHER" id="PTHR11455">
    <property type="entry name" value="CRYPTOCHROME"/>
    <property type="match status" value="1"/>
</dbReference>
<dbReference type="GO" id="GO:0006950">
    <property type="term" value="P:response to stress"/>
    <property type="evidence" value="ECO:0007669"/>
    <property type="project" value="UniProtKB-ARBA"/>
</dbReference>
<dbReference type="PROSITE" id="PS00394">
    <property type="entry name" value="DNA_PHOTOLYASES_1_1"/>
    <property type="match status" value="1"/>
</dbReference>
<evidence type="ECO:0000256" key="5">
    <source>
        <dbReference type="PIRSR" id="PIRSR602081-1"/>
    </source>
</evidence>
<evidence type="ECO:0000259" key="7">
    <source>
        <dbReference type="Pfam" id="PF03441"/>
    </source>
</evidence>
<keyword evidence="2 5" id="KW-0285">Flavoprotein</keyword>
<dbReference type="GO" id="GO:0006139">
    <property type="term" value="P:nucleobase-containing compound metabolic process"/>
    <property type="evidence" value="ECO:0007669"/>
    <property type="project" value="UniProtKB-ARBA"/>
</dbReference>
<dbReference type="Pfam" id="PF03441">
    <property type="entry name" value="FAD_binding_7"/>
    <property type="match status" value="1"/>
</dbReference>
<dbReference type="Gene3D" id="1.10.579.10">
    <property type="entry name" value="DNA Cyclobutane Dipyrimidine Photolyase, subunit A, domain 3"/>
    <property type="match status" value="1"/>
</dbReference>
<proteinExistence type="inferred from homology"/>
<accession>A0A7G2INL7</accession>
<dbReference type="InterPro" id="IPR036134">
    <property type="entry name" value="Crypto/Photolyase_FAD-like_sf"/>
</dbReference>
<dbReference type="EC" id="4.1.99.3" evidence="8"/>
<evidence type="ECO:0000256" key="4">
    <source>
        <dbReference type="ARBA" id="ARBA00022991"/>
    </source>
</evidence>
<comment type="similarity">
    <text evidence="1">Belongs to the DNA photolyase class-1 family.</text>
</comment>
<name>A0A7G2INL7_CITFR</name>
<dbReference type="Proteomes" id="UP000019194">
    <property type="component" value="Unassembled WGS sequence"/>
</dbReference>
<protein>
    <submittedName>
        <fullName evidence="8">Deoxyribodipyrimidine photolyase</fullName>
        <ecNumber evidence="8">4.1.99.3</ecNumber>
    </submittedName>
</protein>
<dbReference type="PANTHER" id="PTHR11455:SF9">
    <property type="entry name" value="CRYPTOCHROME CIRCADIAN CLOCK 5 ISOFORM X1"/>
    <property type="match status" value="1"/>
</dbReference>
<dbReference type="PRINTS" id="PR00147">
    <property type="entry name" value="DNAPHOTLYASE"/>
</dbReference>
<feature type="domain" description="Cryptochrome/DNA photolyase FAD-binding" evidence="7">
    <location>
        <begin position="99"/>
        <end position="179"/>
    </location>
</feature>
<organism evidence="8 9">
    <name type="scientific">Citrobacter freundii</name>
    <dbReference type="NCBI Taxonomy" id="546"/>
    <lineage>
        <taxon>Bacteria</taxon>
        <taxon>Pseudomonadati</taxon>
        <taxon>Pseudomonadota</taxon>
        <taxon>Gammaproteobacteria</taxon>
        <taxon>Enterobacterales</taxon>
        <taxon>Enterobacteriaceae</taxon>
        <taxon>Citrobacter</taxon>
        <taxon>Citrobacter freundii complex</taxon>
    </lineage>
</organism>
<comment type="similarity">
    <text evidence="6">Belongs to the DNA photolyase family.</text>
</comment>
<dbReference type="EMBL" id="CBWP010000037">
    <property type="protein sequence ID" value="CDL38093.1"/>
    <property type="molecule type" value="Genomic_DNA"/>
</dbReference>
<evidence type="ECO:0000256" key="2">
    <source>
        <dbReference type="ARBA" id="ARBA00022630"/>
    </source>
</evidence>
<evidence type="ECO:0000313" key="9">
    <source>
        <dbReference type="Proteomes" id="UP000019194"/>
    </source>
</evidence>
<feature type="binding site" evidence="5">
    <location>
        <begin position="62"/>
        <end position="66"/>
    </location>
    <ligand>
        <name>FAD</name>
        <dbReference type="ChEBI" id="CHEBI:57692"/>
    </ligand>
</feature>
<dbReference type="InterPro" id="IPR005101">
    <property type="entry name" value="Cryptochr/Photolyase_FAD-bd"/>
</dbReference>
<keyword evidence="3 5" id="KW-0274">FAD</keyword>
<comment type="cofactor">
    <cofactor evidence="5">
        <name>FAD</name>
        <dbReference type="ChEBI" id="CHEBI:57692"/>
    </cofactor>
    <text evidence="5">Binds 1 FAD per subunit.</text>
</comment>
<feature type="binding site" evidence="5">
    <location>
        <position position="50"/>
    </location>
    <ligand>
        <name>FAD</name>
        <dbReference type="ChEBI" id="CHEBI:57692"/>
    </ligand>
</feature>
<reference evidence="8 9" key="1">
    <citation type="submission" date="2013-10" db="EMBL/GenBank/DDBJ databases">
        <title>Antibiotic resistance diversity of beta-lactamase producers in the General Hospital Vienna.</title>
        <authorList>
            <person name="Barisic I."/>
            <person name="Mitteregger D."/>
            <person name="Hirschl A.M."/>
            <person name="Noehammer C."/>
            <person name="Wiesinger-Mayr H."/>
        </authorList>
    </citation>
    <scope>NUCLEOTIDE SEQUENCE [LARGE SCALE GENOMIC DNA]</scope>
    <source>
        <strain evidence="8 9">ISC11</strain>
    </source>
</reference>
<keyword evidence="4 6" id="KW-0157">Chromophore</keyword>
<dbReference type="GO" id="GO:0003904">
    <property type="term" value="F:deoxyribodipyrimidine photo-lyase activity"/>
    <property type="evidence" value="ECO:0007669"/>
    <property type="project" value="UniProtKB-EC"/>
</dbReference>
<comment type="caution">
    <text evidence="8">The sequence shown here is derived from an EMBL/GenBank/DDBJ whole genome shotgun (WGS) entry which is preliminary data.</text>
</comment>